<name>A0A5A7N6C2_9PROT</name>
<proteinExistence type="predicted"/>
<feature type="signal peptide" evidence="1">
    <location>
        <begin position="1"/>
        <end position="20"/>
    </location>
</feature>
<evidence type="ECO:0000313" key="3">
    <source>
        <dbReference type="Proteomes" id="UP000324996"/>
    </source>
</evidence>
<gene>
    <name evidence="2" type="ORF">JCM17846_15330</name>
</gene>
<organism evidence="2 3">
    <name type="scientific">Iodidimonas nitroreducens</name>
    <dbReference type="NCBI Taxonomy" id="1236968"/>
    <lineage>
        <taxon>Bacteria</taxon>
        <taxon>Pseudomonadati</taxon>
        <taxon>Pseudomonadota</taxon>
        <taxon>Alphaproteobacteria</taxon>
        <taxon>Iodidimonadales</taxon>
        <taxon>Iodidimonadaceae</taxon>
        <taxon>Iodidimonas</taxon>
    </lineage>
</organism>
<dbReference type="InterPro" id="IPR021516">
    <property type="entry name" value="DUF3179"/>
</dbReference>
<reference evidence="2 3" key="1">
    <citation type="submission" date="2019-09" db="EMBL/GenBank/DDBJ databases">
        <title>NBRP : Genome information of microbial organism related human and environment.</title>
        <authorList>
            <person name="Hattori M."/>
            <person name="Oshima K."/>
            <person name="Inaba H."/>
            <person name="Suda W."/>
            <person name="Sakamoto M."/>
            <person name="Iino T."/>
            <person name="Kitahara M."/>
            <person name="Oshida Y."/>
            <person name="Iida T."/>
            <person name="Kudo T."/>
            <person name="Itoh T."/>
            <person name="Ohkuma M."/>
        </authorList>
    </citation>
    <scope>NUCLEOTIDE SEQUENCE [LARGE SCALE GENOMIC DNA]</scope>
    <source>
        <strain evidence="2 3">Q-1</strain>
    </source>
</reference>
<dbReference type="Pfam" id="PF11376">
    <property type="entry name" value="DUF3179"/>
    <property type="match status" value="1"/>
</dbReference>
<sequence>MPAIAALFLSAMAFHLPAMAQSVGPQQTSVHEGQTAPRGWTYEWGKTDFSKASVDFSEIFSGGPPKDGIPSVDRPKFEAINKADWLNDRSPVISLEINGEARAYPLAILTRHEIVNDRIGDVPIAVTFCPLCNAAIVFDRRHEGRELEFGTTGKLRNSDLVMYDRQTESWWQQFTGKAIVGTLLGAELKRLPSRLESFALFRERHPNGRVLERPFSRAGLYGTNPYEAMTACGGPFSMMGPCRKISRR</sequence>
<dbReference type="Proteomes" id="UP000324996">
    <property type="component" value="Unassembled WGS sequence"/>
</dbReference>
<accession>A0A5A7N6C2</accession>
<comment type="caution">
    <text evidence="2">The sequence shown here is derived from an EMBL/GenBank/DDBJ whole genome shotgun (WGS) entry which is preliminary data.</text>
</comment>
<protein>
    <recommendedName>
        <fullName evidence="4">DUF3179 domain-containing protein</fullName>
    </recommendedName>
</protein>
<feature type="chain" id="PRO_5023035678" description="DUF3179 domain-containing protein" evidence="1">
    <location>
        <begin position="21"/>
        <end position="248"/>
    </location>
</feature>
<evidence type="ECO:0008006" key="4">
    <source>
        <dbReference type="Google" id="ProtNLM"/>
    </source>
</evidence>
<dbReference type="AlphaFoldDB" id="A0A5A7N6C2"/>
<dbReference type="EMBL" id="BKCN01000006">
    <property type="protein sequence ID" value="GER03851.1"/>
    <property type="molecule type" value="Genomic_DNA"/>
</dbReference>
<evidence type="ECO:0000313" key="2">
    <source>
        <dbReference type="EMBL" id="GER03851.1"/>
    </source>
</evidence>
<evidence type="ECO:0000256" key="1">
    <source>
        <dbReference type="SAM" id="SignalP"/>
    </source>
</evidence>
<keyword evidence="3" id="KW-1185">Reference proteome</keyword>
<keyword evidence="1" id="KW-0732">Signal</keyword>